<accession>A0A8H3XC73</accession>
<protein>
    <submittedName>
        <fullName evidence="1">Uncharacterized protein</fullName>
    </submittedName>
</protein>
<proteinExistence type="predicted"/>
<reference evidence="1 2" key="1">
    <citation type="journal article" date="2019" name="Environ. Microbiol.">
        <title>At the nexus of three kingdoms: the genome of the mycorrhizal fungus Gigaspora margarita provides insights into plant, endobacterial and fungal interactions.</title>
        <authorList>
            <person name="Venice F."/>
            <person name="Ghignone S."/>
            <person name="Salvioli di Fossalunga A."/>
            <person name="Amselem J."/>
            <person name="Novero M."/>
            <person name="Xianan X."/>
            <person name="Sedzielewska Toro K."/>
            <person name="Morin E."/>
            <person name="Lipzen A."/>
            <person name="Grigoriev I.V."/>
            <person name="Henrissat B."/>
            <person name="Martin F.M."/>
            <person name="Bonfante P."/>
        </authorList>
    </citation>
    <scope>NUCLEOTIDE SEQUENCE [LARGE SCALE GENOMIC DNA]</scope>
    <source>
        <strain evidence="1 2">BEG34</strain>
    </source>
</reference>
<dbReference type="EMBL" id="WTPW01001370">
    <property type="protein sequence ID" value="KAF0440115.1"/>
    <property type="molecule type" value="Genomic_DNA"/>
</dbReference>
<dbReference type="AlphaFoldDB" id="A0A8H3XC73"/>
<keyword evidence="2" id="KW-1185">Reference proteome</keyword>
<organism evidence="1 2">
    <name type="scientific">Gigaspora margarita</name>
    <dbReference type="NCBI Taxonomy" id="4874"/>
    <lineage>
        <taxon>Eukaryota</taxon>
        <taxon>Fungi</taxon>
        <taxon>Fungi incertae sedis</taxon>
        <taxon>Mucoromycota</taxon>
        <taxon>Glomeromycotina</taxon>
        <taxon>Glomeromycetes</taxon>
        <taxon>Diversisporales</taxon>
        <taxon>Gigasporaceae</taxon>
        <taxon>Gigaspora</taxon>
    </lineage>
</organism>
<dbReference type="Proteomes" id="UP000439903">
    <property type="component" value="Unassembled WGS sequence"/>
</dbReference>
<name>A0A8H3XC73_GIGMA</name>
<evidence type="ECO:0000313" key="1">
    <source>
        <dbReference type="EMBL" id="KAF0440115.1"/>
    </source>
</evidence>
<gene>
    <name evidence="1" type="ORF">F8M41_004093</name>
</gene>
<comment type="caution">
    <text evidence="1">The sequence shown here is derived from an EMBL/GenBank/DDBJ whole genome shotgun (WGS) entry which is preliminary data.</text>
</comment>
<sequence>MKLVNFKLEIQEKDFKIYSNEYFFLFITTEEKYQILKLEENKIEDLELIEIGIDKNEDLELSEIEGNKNEDLELIEIEIDKNEDLELSEIEIIDSKITKGALLKKLESISNVTYSLYKDEQQVAMFYYFITIVDSGNETYIRYMNFKENKFTKNGAVDDNHNISLKKELISEYYKKSNKITESEEPEIITKFINSIARREAEDSHFQVTSNFSVRPRDQ</sequence>
<evidence type="ECO:0000313" key="2">
    <source>
        <dbReference type="Proteomes" id="UP000439903"/>
    </source>
</evidence>